<dbReference type="InterPro" id="IPR015876">
    <property type="entry name" value="Acyl-CoA_DS"/>
</dbReference>
<evidence type="ECO:0000256" key="12">
    <source>
        <dbReference type="SAM" id="MobiDB-lite"/>
    </source>
</evidence>
<reference evidence="15 16" key="1">
    <citation type="submission" date="2019-02" db="EMBL/GenBank/DDBJ databases">
        <title>Deep-cultivation of Planctomycetes and their phenomic and genomic characterization uncovers novel biology.</title>
        <authorList>
            <person name="Wiegand S."/>
            <person name="Jogler M."/>
            <person name="Boedeker C."/>
            <person name="Pinto D."/>
            <person name="Vollmers J."/>
            <person name="Rivas-Marin E."/>
            <person name="Kohn T."/>
            <person name="Peeters S.H."/>
            <person name="Heuer A."/>
            <person name="Rast P."/>
            <person name="Oberbeckmann S."/>
            <person name="Bunk B."/>
            <person name="Jeske O."/>
            <person name="Meyerdierks A."/>
            <person name="Storesund J.E."/>
            <person name="Kallscheuer N."/>
            <person name="Luecker S."/>
            <person name="Lage O.M."/>
            <person name="Pohl T."/>
            <person name="Merkel B.J."/>
            <person name="Hornburger P."/>
            <person name="Mueller R.-W."/>
            <person name="Bruemmer F."/>
            <person name="Labrenz M."/>
            <person name="Spormann A.M."/>
            <person name="Op den Camp H."/>
            <person name="Overmann J."/>
            <person name="Amann R."/>
            <person name="Jetten M.S.M."/>
            <person name="Mascher T."/>
            <person name="Medema M.H."/>
            <person name="Devos D.P."/>
            <person name="Kaster A.-K."/>
            <person name="Ovreas L."/>
            <person name="Rohde M."/>
            <person name="Galperin M.Y."/>
            <person name="Jogler C."/>
        </authorList>
    </citation>
    <scope>NUCLEOTIDE SEQUENCE [LARGE SCALE GENOMIC DNA]</scope>
    <source>
        <strain evidence="15 16">CA12</strain>
    </source>
</reference>
<proteinExistence type="inferred from homology"/>
<keyword evidence="5" id="KW-0276">Fatty acid metabolism</keyword>
<dbReference type="KEGG" id="acaf:CA12_37900"/>
<gene>
    <name evidence="15" type="ORF">CA12_37900</name>
</gene>
<keyword evidence="7" id="KW-0560">Oxidoreductase</keyword>
<evidence type="ECO:0000256" key="11">
    <source>
        <dbReference type="ARBA" id="ARBA00023160"/>
    </source>
</evidence>
<keyword evidence="4 13" id="KW-0812">Transmembrane</keyword>
<evidence type="ECO:0000256" key="13">
    <source>
        <dbReference type="SAM" id="Phobius"/>
    </source>
</evidence>
<evidence type="ECO:0000256" key="2">
    <source>
        <dbReference type="ARBA" id="ARBA00008749"/>
    </source>
</evidence>
<organism evidence="15 16">
    <name type="scientific">Alienimonas californiensis</name>
    <dbReference type="NCBI Taxonomy" id="2527989"/>
    <lineage>
        <taxon>Bacteria</taxon>
        <taxon>Pseudomonadati</taxon>
        <taxon>Planctomycetota</taxon>
        <taxon>Planctomycetia</taxon>
        <taxon>Planctomycetales</taxon>
        <taxon>Planctomycetaceae</taxon>
        <taxon>Alienimonas</taxon>
    </lineage>
</organism>
<dbReference type="AlphaFoldDB" id="A0A517PE58"/>
<dbReference type="PANTHER" id="PTHR11351:SF31">
    <property type="entry name" value="DESATURASE 1, ISOFORM A-RELATED"/>
    <property type="match status" value="1"/>
</dbReference>
<evidence type="ECO:0000313" key="15">
    <source>
        <dbReference type="EMBL" id="QDT17660.1"/>
    </source>
</evidence>
<dbReference type="GO" id="GO:0016717">
    <property type="term" value="F:oxidoreductase activity, acting on paired donors, with oxidation of a pair of donors resulting in the reduction of molecular oxygen to two molecules of water"/>
    <property type="evidence" value="ECO:0007669"/>
    <property type="project" value="InterPro"/>
</dbReference>
<keyword evidence="3" id="KW-0444">Lipid biosynthesis</keyword>
<keyword evidence="11" id="KW-0275">Fatty acid biosynthesis</keyword>
<evidence type="ECO:0000256" key="4">
    <source>
        <dbReference type="ARBA" id="ARBA00022692"/>
    </source>
</evidence>
<keyword evidence="10 13" id="KW-0472">Membrane</keyword>
<dbReference type="Pfam" id="PF00487">
    <property type="entry name" value="FA_desaturase"/>
    <property type="match status" value="1"/>
</dbReference>
<evidence type="ECO:0000256" key="8">
    <source>
        <dbReference type="ARBA" id="ARBA00023004"/>
    </source>
</evidence>
<feature type="region of interest" description="Disordered" evidence="12">
    <location>
        <begin position="1"/>
        <end position="33"/>
    </location>
</feature>
<evidence type="ECO:0000313" key="16">
    <source>
        <dbReference type="Proteomes" id="UP000318741"/>
    </source>
</evidence>
<evidence type="ECO:0000256" key="7">
    <source>
        <dbReference type="ARBA" id="ARBA00023002"/>
    </source>
</evidence>
<dbReference type="OrthoDB" id="19906at2"/>
<dbReference type="InterPro" id="IPR005804">
    <property type="entry name" value="FA_desaturase_dom"/>
</dbReference>
<evidence type="ECO:0000256" key="1">
    <source>
        <dbReference type="ARBA" id="ARBA00004141"/>
    </source>
</evidence>
<evidence type="ECO:0000256" key="9">
    <source>
        <dbReference type="ARBA" id="ARBA00023098"/>
    </source>
</evidence>
<comment type="similarity">
    <text evidence="2">Belongs to the fatty acid desaturase type 2 family.</text>
</comment>
<keyword evidence="9" id="KW-0443">Lipid metabolism</keyword>
<evidence type="ECO:0000256" key="10">
    <source>
        <dbReference type="ARBA" id="ARBA00023136"/>
    </source>
</evidence>
<protein>
    <submittedName>
        <fullName evidence="15">Fatty acid desaturase</fullName>
    </submittedName>
</protein>
<dbReference type="GO" id="GO:0016020">
    <property type="term" value="C:membrane"/>
    <property type="evidence" value="ECO:0007669"/>
    <property type="project" value="UniProtKB-SubCell"/>
</dbReference>
<dbReference type="Proteomes" id="UP000318741">
    <property type="component" value="Chromosome"/>
</dbReference>
<dbReference type="PRINTS" id="PR00075">
    <property type="entry name" value="FACDDSATRASE"/>
</dbReference>
<comment type="subcellular location">
    <subcellularLocation>
        <location evidence="1">Membrane</location>
        <topology evidence="1">Multi-pass membrane protein</topology>
    </subcellularLocation>
</comment>
<evidence type="ECO:0000256" key="3">
    <source>
        <dbReference type="ARBA" id="ARBA00022516"/>
    </source>
</evidence>
<evidence type="ECO:0000256" key="5">
    <source>
        <dbReference type="ARBA" id="ARBA00022832"/>
    </source>
</evidence>
<accession>A0A517PE58</accession>
<keyword evidence="8" id="KW-0408">Iron</keyword>
<sequence length="331" mass="37911">MSAALAPKTARPRKPAAPLVDQPAARAENGDAKLQAAAKRERAEADRERLFDSFNSRHLWSRISWPVLIWITAMHVGAVAAFFFVTWEAIAVAVALHWLTLSIGICLGYHRFLSHKSMKLRTPAEFFVLLCGVLSGEGSPLTWAATHRLHHHRSDQPGDPHSPHTDHDDGWWAHLYWLFLDRSPRDQELLYEKYVPELKDRPMLRFFEKTYGLWMVLPGVALYAVGGMPMLLWGLCARMTYAYHSTWFVNSATHLWGYRNYETRDESKNLWWVAVVSYGEGWHNNHHAHPSNARAGHKWYELDPTFWVIKALKATGIAYDVKDKIPAPAQP</sequence>
<dbReference type="GO" id="GO:0006633">
    <property type="term" value="P:fatty acid biosynthetic process"/>
    <property type="evidence" value="ECO:0007669"/>
    <property type="project" value="UniProtKB-KW"/>
</dbReference>
<dbReference type="CDD" id="cd03505">
    <property type="entry name" value="Delta9-FADS-like"/>
    <property type="match status" value="1"/>
</dbReference>
<feature type="transmembrane region" description="Helical" evidence="13">
    <location>
        <begin position="63"/>
        <end position="84"/>
    </location>
</feature>
<feature type="transmembrane region" description="Helical" evidence="13">
    <location>
        <begin position="211"/>
        <end position="235"/>
    </location>
</feature>
<feature type="domain" description="Fatty acid desaturase" evidence="14">
    <location>
        <begin position="93"/>
        <end position="312"/>
    </location>
</feature>
<dbReference type="RefSeq" id="WP_145360586.1">
    <property type="nucleotide sequence ID" value="NZ_CP036265.1"/>
</dbReference>
<keyword evidence="16" id="KW-1185">Reference proteome</keyword>
<evidence type="ECO:0000256" key="6">
    <source>
        <dbReference type="ARBA" id="ARBA00022989"/>
    </source>
</evidence>
<dbReference type="PANTHER" id="PTHR11351">
    <property type="entry name" value="ACYL-COA DESATURASE"/>
    <property type="match status" value="1"/>
</dbReference>
<feature type="transmembrane region" description="Helical" evidence="13">
    <location>
        <begin position="90"/>
        <end position="109"/>
    </location>
</feature>
<name>A0A517PE58_9PLAN</name>
<keyword evidence="6 13" id="KW-1133">Transmembrane helix</keyword>
<dbReference type="EMBL" id="CP036265">
    <property type="protein sequence ID" value="QDT17660.1"/>
    <property type="molecule type" value="Genomic_DNA"/>
</dbReference>
<evidence type="ECO:0000259" key="14">
    <source>
        <dbReference type="Pfam" id="PF00487"/>
    </source>
</evidence>